<reference evidence="1 2" key="1">
    <citation type="submission" date="2024-05" db="EMBL/GenBank/DDBJ databases">
        <title>The nuclear and mitochondrial genome assemblies of Tetragonisca angustula (Apidae: Meliponini), a tiny yet remarkable pollinator in the Neotropics.</title>
        <authorList>
            <person name="Ferrari R."/>
            <person name="Ricardo P.C."/>
            <person name="Dias F.C."/>
            <person name="Araujo N.S."/>
            <person name="Soares D.O."/>
            <person name="Zhou Q.-S."/>
            <person name="Zhu C.-D."/>
            <person name="Coutinho L."/>
            <person name="Airas M.C."/>
            <person name="Batista T.M."/>
        </authorList>
    </citation>
    <scope>NUCLEOTIDE SEQUENCE [LARGE SCALE GENOMIC DNA]</scope>
    <source>
        <strain evidence="1">ASF017062</strain>
        <tissue evidence="1">Abdomen</tissue>
    </source>
</reference>
<comment type="caution">
    <text evidence="1">The sequence shown here is derived from an EMBL/GenBank/DDBJ whole genome shotgun (WGS) entry which is preliminary data.</text>
</comment>
<evidence type="ECO:0000313" key="2">
    <source>
        <dbReference type="Proteomes" id="UP001432146"/>
    </source>
</evidence>
<protein>
    <submittedName>
        <fullName evidence="1">Uncharacterized protein</fullName>
    </submittedName>
</protein>
<sequence>MKIKSSVYNPRYKLIRGYSRPKYLVKRSKKKSQRLIARARCGNMEEWNRYWMKEEFRGGNVDCVTGEMER</sequence>
<evidence type="ECO:0000313" key="1">
    <source>
        <dbReference type="EMBL" id="KAK9301829.1"/>
    </source>
</evidence>
<gene>
    <name evidence="1" type="ORF">QLX08_005940</name>
</gene>
<dbReference type="Proteomes" id="UP001432146">
    <property type="component" value="Unassembled WGS sequence"/>
</dbReference>
<accession>A0AAW0ZXP6</accession>
<proteinExistence type="predicted"/>
<keyword evidence="2" id="KW-1185">Reference proteome</keyword>
<name>A0AAW0ZXP6_9HYME</name>
<dbReference type="AlphaFoldDB" id="A0AAW0ZXP6"/>
<organism evidence="1 2">
    <name type="scientific">Tetragonisca angustula</name>
    <dbReference type="NCBI Taxonomy" id="166442"/>
    <lineage>
        <taxon>Eukaryota</taxon>
        <taxon>Metazoa</taxon>
        <taxon>Ecdysozoa</taxon>
        <taxon>Arthropoda</taxon>
        <taxon>Hexapoda</taxon>
        <taxon>Insecta</taxon>
        <taxon>Pterygota</taxon>
        <taxon>Neoptera</taxon>
        <taxon>Endopterygota</taxon>
        <taxon>Hymenoptera</taxon>
        <taxon>Apocrita</taxon>
        <taxon>Aculeata</taxon>
        <taxon>Apoidea</taxon>
        <taxon>Anthophila</taxon>
        <taxon>Apidae</taxon>
        <taxon>Tetragonisca</taxon>
    </lineage>
</organism>
<dbReference type="EMBL" id="JAWNGG020000105">
    <property type="protein sequence ID" value="KAK9301829.1"/>
    <property type="molecule type" value="Genomic_DNA"/>
</dbReference>